<comment type="caution">
    <text evidence="2">The sequence shown here is derived from an EMBL/GenBank/DDBJ whole genome shotgun (WGS) entry which is preliminary data.</text>
</comment>
<evidence type="ECO:0000259" key="1">
    <source>
        <dbReference type="Pfam" id="PF19054"/>
    </source>
</evidence>
<evidence type="ECO:0000313" key="3">
    <source>
        <dbReference type="Proteomes" id="UP000614047"/>
    </source>
</evidence>
<protein>
    <recommendedName>
        <fullName evidence="1">DUF5753 domain-containing protein</fullName>
    </recommendedName>
</protein>
<name>A0A931DEG5_9ACTN</name>
<organism evidence="2 3">
    <name type="scientific">Actinomadura viridis</name>
    <dbReference type="NCBI Taxonomy" id="58110"/>
    <lineage>
        <taxon>Bacteria</taxon>
        <taxon>Bacillati</taxon>
        <taxon>Actinomycetota</taxon>
        <taxon>Actinomycetes</taxon>
        <taxon>Streptosporangiales</taxon>
        <taxon>Thermomonosporaceae</taxon>
        <taxon>Actinomadura</taxon>
    </lineage>
</organism>
<accession>A0A931DEG5</accession>
<reference evidence="2" key="1">
    <citation type="submission" date="2020-11" db="EMBL/GenBank/DDBJ databases">
        <title>Sequencing the genomes of 1000 actinobacteria strains.</title>
        <authorList>
            <person name="Klenk H.-P."/>
        </authorList>
    </citation>
    <scope>NUCLEOTIDE SEQUENCE</scope>
    <source>
        <strain evidence="2">DSM 43175</strain>
    </source>
</reference>
<dbReference type="EMBL" id="JADOUA010000001">
    <property type="protein sequence ID" value="MBG6086071.1"/>
    <property type="molecule type" value="Genomic_DNA"/>
</dbReference>
<dbReference type="AlphaFoldDB" id="A0A931DEG5"/>
<dbReference type="Pfam" id="PF19054">
    <property type="entry name" value="DUF5753"/>
    <property type="match status" value="1"/>
</dbReference>
<dbReference type="InterPro" id="IPR043917">
    <property type="entry name" value="DUF5753"/>
</dbReference>
<keyword evidence="3" id="KW-1185">Reference proteome</keyword>
<feature type="domain" description="DUF5753" evidence="1">
    <location>
        <begin position="71"/>
        <end position="235"/>
    </location>
</feature>
<dbReference type="Proteomes" id="UP000614047">
    <property type="component" value="Unassembled WGS sequence"/>
</dbReference>
<sequence>MIEMGRRTISAEHVRLWCSICGASERQTEELLAEQAAVAGMWIPYEQLNRGGLPAAQRSIRQQYEELVLARSYQPKVFPGMLQTPAYTRAALTGVIVEQAVQTPDPDGEVELAVAERMYRQSLLSRPDARWYFLLEEPVLWYRPYPAGVHRDQLRHLLEVRRRPNVFLGIIPVGTDRQGVHPEEAFDITDGHLVTVELVSGYLSVTQPAEVALYVATWKRLWALAATGEAATERVRVALNRLDGQAGV</sequence>
<gene>
    <name evidence="2" type="ORF">IW256_000184</name>
</gene>
<evidence type="ECO:0000313" key="2">
    <source>
        <dbReference type="EMBL" id="MBG6086071.1"/>
    </source>
</evidence>
<proteinExistence type="predicted"/>